<protein>
    <submittedName>
        <fullName evidence="4">DNA repair protein Rad52/59/22</fullName>
    </submittedName>
</protein>
<evidence type="ECO:0000256" key="2">
    <source>
        <dbReference type="ARBA" id="ARBA00022763"/>
    </source>
</evidence>
<keyword evidence="2" id="KW-0227">DNA damage</keyword>
<dbReference type="InterPro" id="IPR042525">
    <property type="entry name" value="Rad52_Rad59_Rad22_sf"/>
</dbReference>
<dbReference type="Gene3D" id="3.30.390.80">
    <property type="entry name" value="DNA repair protein Rad52/59/22"/>
    <property type="match status" value="1"/>
</dbReference>
<dbReference type="EMBL" id="LR796403">
    <property type="protein sequence ID" value="CAB4142067.1"/>
    <property type="molecule type" value="Genomic_DNA"/>
</dbReference>
<evidence type="ECO:0000256" key="3">
    <source>
        <dbReference type="ARBA" id="ARBA00023204"/>
    </source>
</evidence>
<name>A0A6J5M8T8_9CAUD</name>
<organism evidence="4">
    <name type="scientific">uncultured Caudovirales phage</name>
    <dbReference type="NCBI Taxonomy" id="2100421"/>
    <lineage>
        <taxon>Viruses</taxon>
        <taxon>Duplodnaviria</taxon>
        <taxon>Heunggongvirae</taxon>
        <taxon>Uroviricota</taxon>
        <taxon>Caudoviricetes</taxon>
        <taxon>Peduoviridae</taxon>
        <taxon>Maltschvirus</taxon>
        <taxon>Maltschvirus maltsch</taxon>
    </lineage>
</organism>
<dbReference type="GO" id="GO:0006310">
    <property type="term" value="P:DNA recombination"/>
    <property type="evidence" value="ECO:0007669"/>
    <property type="project" value="UniProtKB-ARBA"/>
</dbReference>
<dbReference type="GO" id="GO:0006302">
    <property type="term" value="P:double-strand break repair"/>
    <property type="evidence" value="ECO:0007669"/>
    <property type="project" value="UniProtKB-ARBA"/>
</dbReference>
<comment type="similarity">
    <text evidence="1">Belongs to the RAD52 family.</text>
</comment>
<proteinExistence type="inferred from homology"/>
<dbReference type="SUPFAM" id="SSF54768">
    <property type="entry name" value="dsRNA-binding domain-like"/>
    <property type="match status" value="1"/>
</dbReference>
<keyword evidence="3" id="KW-0234">DNA repair</keyword>
<reference evidence="4" key="1">
    <citation type="submission" date="2020-04" db="EMBL/GenBank/DDBJ databases">
        <authorList>
            <person name="Chiriac C."/>
            <person name="Salcher M."/>
            <person name="Ghai R."/>
            <person name="Kavagutti S V."/>
        </authorList>
    </citation>
    <scope>NUCLEOTIDE SEQUENCE</scope>
</reference>
<dbReference type="Pfam" id="PF04098">
    <property type="entry name" value="Rad52_Rad22"/>
    <property type="match status" value="1"/>
</dbReference>
<dbReference type="InterPro" id="IPR041247">
    <property type="entry name" value="Rad52_fam"/>
</dbReference>
<evidence type="ECO:0000313" key="4">
    <source>
        <dbReference type="EMBL" id="CAB4142067.1"/>
    </source>
</evidence>
<feature type="non-terminal residue" evidence="4">
    <location>
        <position position="1"/>
    </location>
</feature>
<evidence type="ECO:0000256" key="1">
    <source>
        <dbReference type="ARBA" id="ARBA00006638"/>
    </source>
</evidence>
<sequence>ALGWNRETISLDLVQAEQKGDKGLWYVSYISKSRITILDNLNIIREGTGFGQGIDRDLGKAHESAVKEAESDSMKRALMTLGNPLGLALYDKEQKGVAKPIDKETARRLMVDKCKDLWFNSLAGDKEQFVRLKEILQPWGVDPFTFVLEAESQVQNAWEILKLAEGIKK</sequence>
<accession>A0A6J5M8T8</accession>
<gene>
    <name evidence="4" type="ORF">UFOVP423_50</name>
</gene>